<name>A0ABD0KAW2_9CAEN</name>
<proteinExistence type="predicted"/>
<feature type="domain" description="SEA" evidence="3">
    <location>
        <begin position="276"/>
        <end position="394"/>
    </location>
</feature>
<keyword evidence="2" id="KW-1133">Transmembrane helix</keyword>
<dbReference type="EMBL" id="JACVVK020000213">
    <property type="protein sequence ID" value="KAK7484228.1"/>
    <property type="molecule type" value="Genomic_DNA"/>
</dbReference>
<feature type="transmembrane region" description="Helical" evidence="2">
    <location>
        <begin position="238"/>
        <end position="262"/>
    </location>
</feature>
<gene>
    <name evidence="4" type="ORF">BaRGS_00024477</name>
</gene>
<feature type="compositionally biased region" description="Polar residues" evidence="1">
    <location>
        <begin position="43"/>
        <end position="54"/>
    </location>
</feature>
<dbReference type="AlphaFoldDB" id="A0ABD0KAW2"/>
<feature type="region of interest" description="Disordered" evidence="1">
    <location>
        <begin position="41"/>
        <end position="102"/>
    </location>
</feature>
<organism evidence="4 5">
    <name type="scientific">Batillaria attramentaria</name>
    <dbReference type="NCBI Taxonomy" id="370345"/>
    <lineage>
        <taxon>Eukaryota</taxon>
        <taxon>Metazoa</taxon>
        <taxon>Spiralia</taxon>
        <taxon>Lophotrochozoa</taxon>
        <taxon>Mollusca</taxon>
        <taxon>Gastropoda</taxon>
        <taxon>Caenogastropoda</taxon>
        <taxon>Sorbeoconcha</taxon>
        <taxon>Cerithioidea</taxon>
        <taxon>Batillariidae</taxon>
        <taxon>Batillaria</taxon>
    </lineage>
</organism>
<keyword evidence="2" id="KW-0812">Transmembrane</keyword>
<comment type="caution">
    <text evidence="4">The sequence shown here is derived from an EMBL/GenBank/DDBJ whole genome shotgun (WGS) entry which is preliminary data.</text>
</comment>
<sequence>MLTFHRQAYYLGQEQEAYEYTFSRAIYRSFNELFPGKPEEEVTSFTLDQSTPSGKSKDGRNTVRTKLKGSPDPEVGKGNGKGVFKSRKSGSYCLNPENPDERAGIFKSRHARSYSPNPTSSLNPENTDTRAGIFKPRQTGSYSPNPTNPETNGVFKTRQTGSPDADPTSADGNCIFKTKWSGSFDPNPDVFDGIGLFKTRRRESENPDIDQLDHDGALKTRWTGRYSFIGEKGFGQRVVWLLLLLAFLLALAISVAALTLSLEKPETTAEVTGDPVSYVVNGTVRVISESYTEEMKDETSTAFKGIQTMFCSNMTELFSTAQAGQTYLGCKVISLSPGSVVVGFNLFVDSTTPLRKAAITQAILGGGADADEGYTLEPGVVIDKYSLDIDILTTDDDMEQGETTPTPARE</sequence>
<keyword evidence="2" id="KW-0472">Membrane</keyword>
<dbReference type="Proteomes" id="UP001519460">
    <property type="component" value="Unassembled WGS sequence"/>
</dbReference>
<protein>
    <recommendedName>
        <fullName evidence="3">SEA domain-containing protein</fullName>
    </recommendedName>
</protein>
<evidence type="ECO:0000256" key="2">
    <source>
        <dbReference type="SAM" id="Phobius"/>
    </source>
</evidence>
<keyword evidence="5" id="KW-1185">Reference proteome</keyword>
<reference evidence="4 5" key="1">
    <citation type="journal article" date="2023" name="Sci. Data">
        <title>Genome assembly of the Korean intertidal mud-creeper Batillaria attramentaria.</title>
        <authorList>
            <person name="Patra A.K."/>
            <person name="Ho P.T."/>
            <person name="Jun S."/>
            <person name="Lee S.J."/>
            <person name="Kim Y."/>
            <person name="Won Y.J."/>
        </authorList>
    </citation>
    <scope>NUCLEOTIDE SEQUENCE [LARGE SCALE GENOMIC DNA]</scope>
    <source>
        <strain evidence="4">Wonlab-2016</strain>
    </source>
</reference>
<evidence type="ECO:0000313" key="4">
    <source>
        <dbReference type="EMBL" id="KAK7484228.1"/>
    </source>
</evidence>
<accession>A0ABD0KAW2</accession>
<evidence type="ECO:0000256" key="1">
    <source>
        <dbReference type="SAM" id="MobiDB-lite"/>
    </source>
</evidence>
<dbReference type="Pfam" id="PF01390">
    <property type="entry name" value="SEA"/>
    <property type="match status" value="1"/>
</dbReference>
<dbReference type="InterPro" id="IPR036364">
    <property type="entry name" value="SEA_dom_sf"/>
</dbReference>
<dbReference type="InterPro" id="IPR000082">
    <property type="entry name" value="SEA_dom"/>
</dbReference>
<dbReference type="SUPFAM" id="SSF82671">
    <property type="entry name" value="SEA domain"/>
    <property type="match status" value="1"/>
</dbReference>
<evidence type="ECO:0000259" key="3">
    <source>
        <dbReference type="PROSITE" id="PS50024"/>
    </source>
</evidence>
<dbReference type="Gene3D" id="3.30.70.960">
    <property type="entry name" value="SEA domain"/>
    <property type="match status" value="1"/>
</dbReference>
<dbReference type="PROSITE" id="PS50024">
    <property type="entry name" value="SEA"/>
    <property type="match status" value="1"/>
</dbReference>
<evidence type="ECO:0000313" key="5">
    <source>
        <dbReference type="Proteomes" id="UP001519460"/>
    </source>
</evidence>